<evidence type="ECO:0000313" key="2">
    <source>
        <dbReference type="Proteomes" id="UP000694846"/>
    </source>
</evidence>
<dbReference type="GO" id="GO:0008270">
    <property type="term" value="F:zinc ion binding"/>
    <property type="evidence" value="ECO:0007669"/>
    <property type="project" value="InterPro"/>
</dbReference>
<dbReference type="Gene3D" id="3.30.420.10">
    <property type="entry name" value="Ribonuclease H-like superfamily/Ribonuclease H"/>
    <property type="match status" value="1"/>
</dbReference>
<dbReference type="Pfam" id="PF00075">
    <property type="entry name" value="RNase_H"/>
    <property type="match status" value="1"/>
</dbReference>
<proteinExistence type="predicted"/>
<dbReference type="SUPFAM" id="SSF53098">
    <property type="entry name" value="Ribonuclease H-like"/>
    <property type="match status" value="1"/>
</dbReference>
<sequence length="550" mass="61965">MLFEVSPSVRSPLQCKNCLRFGHTSKFCRSSPTCSHCGVSKHSIESCPTAQATDPCCLYCQLPHLATDRNCREWNSQNKIRSHQLLATPTLRGRGTNQCLAKFTASSTHCNKLNKLQVSCLRTIIGALRSTPSPAVEVETACPPLHIRCRWLAGKFLLKSLANLHPDIFYDYLEIYYSWRYVSKSLPILALTAHSLALIREYIIKSDKLPLYETNFPSLLLSPTIHFSKNFLEFPIDYLKIAQPNFVNGLFLDYIRNNFPDFILIFTDRSVTPLSASFTFVIPEFHISFTNNLPPTASSYTAECHAIIESLLLISTLITNKFLIITDSLSCLQALASNVFNTPNSPLIITIRSLLHTLTELNFNIQFLWVPGHTGISGNETADSLAKSTAFLCCPSSSTIPWSDFCPMLKNSVDKLWLRYWKGLPTHFATWYRDIVPSISPLPWFDKSKLSRKNISSFSRLRFGHTLLPSHSFKLGLNDSPLCTRHFSPATCNITHILFNCPYISSQRESFLSQINSLNIPANPQSILSYNSQSITLSVLNLFNQAGFII</sequence>
<dbReference type="PROSITE" id="PS50879">
    <property type="entry name" value="RNASE_H_1"/>
    <property type="match status" value="1"/>
</dbReference>
<reference evidence="3" key="1">
    <citation type="submission" date="2025-08" db="UniProtKB">
        <authorList>
            <consortium name="RefSeq"/>
        </authorList>
    </citation>
    <scope>IDENTIFICATION</scope>
    <source>
        <tissue evidence="3">Whole body</tissue>
    </source>
</reference>
<evidence type="ECO:0000313" key="3">
    <source>
        <dbReference type="RefSeq" id="XP_025418121.1"/>
    </source>
</evidence>
<organism evidence="2 3">
    <name type="scientific">Sipha flava</name>
    <name type="common">yellow sugarcane aphid</name>
    <dbReference type="NCBI Taxonomy" id="143950"/>
    <lineage>
        <taxon>Eukaryota</taxon>
        <taxon>Metazoa</taxon>
        <taxon>Ecdysozoa</taxon>
        <taxon>Arthropoda</taxon>
        <taxon>Hexapoda</taxon>
        <taxon>Insecta</taxon>
        <taxon>Pterygota</taxon>
        <taxon>Neoptera</taxon>
        <taxon>Paraneoptera</taxon>
        <taxon>Hemiptera</taxon>
        <taxon>Sternorrhyncha</taxon>
        <taxon>Aphidomorpha</taxon>
        <taxon>Aphidoidea</taxon>
        <taxon>Aphididae</taxon>
        <taxon>Sipha</taxon>
    </lineage>
</organism>
<dbReference type="RefSeq" id="XP_025418121.1">
    <property type="nucleotide sequence ID" value="XM_025562336.1"/>
</dbReference>
<dbReference type="GO" id="GO:0004523">
    <property type="term" value="F:RNA-DNA hybrid ribonuclease activity"/>
    <property type="evidence" value="ECO:0007669"/>
    <property type="project" value="InterPro"/>
</dbReference>
<dbReference type="OrthoDB" id="6630262at2759"/>
<dbReference type="InterPro" id="IPR002156">
    <property type="entry name" value="RNaseH_domain"/>
</dbReference>
<dbReference type="InterPro" id="IPR001878">
    <property type="entry name" value="Znf_CCHC"/>
</dbReference>
<dbReference type="CDD" id="cd09276">
    <property type="entry name" value="Rnase_HI_RT_non_LTR"/>
    <property type="match status" value="1"/>
</dbReference>
<dbReference type="SUPFAM" id="SSF57756">
    <property type="entry name" value="Retrovirus zinc finger-like domains"/>
    <property type="match status" value="1"/>
</dbReference>
<dbReference type="InterPro" id="IPR012337">
    <property type="entry name" value="RNaseH-like_sf"/>
</dbReference>
<name>A0A8B8G6B7_9HEMI</name>
<dbReference type="AlphaFoldDB" id="A0A8B8G6B7"/>
<keyword evidence="2" id="KW-1185">Reference proteome</keyword>
<dbReference type="SMART" id="SM00343">
    <property type="entry name" value="ZnF_C2HC"/>
    <property type="match status" value="2"/>
</dbReference>
<dbReference type="InterPro" id="IPR036397">
    <property type="entry name" value="RNaseH_sf"/>
</dbReference>
<dbReference type="Proteomes" id="UP000694846">
    <property type="component" value="Unplaced"/>
</dbReference>
<dbReference type="GO" id="GO:0003676">
    <property type="term" value="F:nucleic acid binding"/>
    <property type="evidence" value="ECO:0007669"/>
    <property type="project" value="InterPro"/>
</dbReference>
<gene>
    <name evidence="3" type="primary">LOC112688914</name>
</gene>
<feature type="domain" description="RNase H type-1" evidence="1">
    <location>
        <begin position="259"/>
        <end position="391"/>
    </location>
</feature>
<dbReference type="InterPro" id="IPR036875">
    <property type="entry name" value="Znf_CCHC_sf"/>
</dbReference>
<dbReference type="GeneID" id="112688914"/>
<dbReference type="Gene3D" id="4.10.60.10">
    <property type="entry name" value="Zinc finger, CCHC-type"/>
    <property type="match status" value="1"/>
</dbReference>
<protein>
    <submittedName>
        <fullName evidence="3">Uncharacterized protein LOC112688914</fullName>
    </submittedName>
</protein>
<accession>A0A8B8G6B7</accession>
<evidence type="ECO:0000259" key="1">
    <source>
        <dbReference type="PROSITE" id="PS50879"/>
    </source>
</evidence>